<sequence>MIVSLEEAKLFLRVDGDEENTLITQFIVSAEDICEGILRYSLSEFTIVPETVKQAVIYGVSNMYEQRENFDVKSVIETMTRLLFSYRRESW</sequence>
<gene>
    <name evidence="1" type="ORF">GKZ28_11060</name>
</gene>
<dbReference type="Pfam" id="PF05135">
    <property type="entry name" value="Phage_connect_1"/>
    <property type="match status" value="1"/>
</dbReference>
<evidence type="ECO:0000313" key="1">
    <source>
        <dbReference type="EMBL" id="MVX64229.1"/>
    </source>
</evidence>
<protein>
    <submittedName>
        <fullName evidence="1">Phage gp6-like head-tail connector protein</fullName>
    </submittedName>
</protein>
<comment type="caution">
    <text evidence="1">The sequence shown here is derived from an EMBL/GenBank/DDBJ whole genome shotgun (WGS) entry which is preliminary data.</text>
</comment>
<dbReference type="Proteomes" id="UP000656077">
    <property type="component" value="Unassembled WGS sequence"/>
</dbReference>
<reference evidence="1" key="1">
    <citation type="submission" date="2019-12" db="EMBL/GenBank/DDBJ databases">
        <title>Microbes associate with the intestines of laboratory mice.</title>
        <authorList>
            <person name="Navarre W."/>
            <person name="Wong E."/>
        </authorList>
    </citation>
    <scope>NUCLEOTIDE SEQUENCE</scope>
    <source>
        <strain evidence="1">NM79_F5</strain>
    </source>
</reference>
<dbReference type="CDD" id="cd08054">
    <property type="entry name" value="gp6"/>
    <property type="match status" value="1"/>
</dbReference>
<accession>A0A964RLX4</accession>
<name>A0A964RLX4_9CLOT</name>
<dbReference type="InterPro" id="IPR021146">
    <property type="entry name" value="Phage_gp6-like_head-tail"/>
</dbReference>
<organism evidence="1 2">
    <name type="scientific">Clostridium chromiireducens</name>
    <dbReference type="NCBI Taxonomy" id="225345"/>
    <lineage>
        <taxon>Bacteria</taxon>
        <taxon>Bacillati</taxon>
        <taxon>Bacillota</taxon>
        <taxon>Clostridia</taxon>
        <taxon>Eubacteriales</taxon>
        <taxon>Clostridiaceae</taxon>
        <taxon>Clostridium</taxon>
    </lineage>
</organism>
<proteinExistence type="predicted"/>
<dbReference type="NCBIfam" id="TIGR01560">
    <property type="entry name" value="put_DNA_pack"/>
    <property type="match status" value="1"/>
</dbReference>
<dbReference type="InterPro" id="IPR006450">
    <property type="entry name" value="Phage_HK97_gp6-like"/>
</dbReference>
<dbReference type="RefSeq" id="WP_160359225.1">
    <property type="nucleotide sequence ID" value="NZ_WSRQ01000015.1"/>
</dbReference>
<dbReference type="EMBL" id="WSRQ01000015">
    <property type="protein sequence ID" value="MVX64229.1"/>
    <property type="molecule type" value="Genomic_DNA"/>
</dbReference>
<dbReference type="AlphaFoldDB" id="A0A964RLX4"/>
<evidence type="ECO:0000313" key="2">
    <source>
        <dbReference type="Proteomes" id="UP000656077"/>
    </source>
</evidence>
<dbReference type="Gene3D" id="1.10.3230.30">
    <property type="entry name" value="Phage gp6-like head-tail connector protein"/>
    <property type="match status" value="1"/>
</dbReference>